<dbReference type="STRING" id="79883.GCA_001636495_02499"/>
<gene>
    <name evidence="4" type="ORF">FZC76_11810</name>
</gene>
<dbReference type="PANTHER" id="PTHR45586:SF1">
    <property type="entry name" value="LIPOPOLYSACCHARIDE ASSEMBLY PROTEIN B"/>
    <property type="match status" value="1"/>
</dbReference>
<dbReference type="Gene3D" id="1.25.40.10">
    <property type="entry name" value="Tetratricopeptide repeat domain"/>
    <property type="match status" value="3"/>
</dbReference>
<dbReference type="Pfam" id="PF25058">
    <property type="entry name" value="ARM_TT21"/>
    <property type="match status" value="1"/>
</dbReference>
<dbReference type="OrthoDB" id="2080803at2"/>
<evidence type="ECO:0000256" key="2">
    <source>
        <dbReference type="ARBA" id="ARBA00022803"/>
    </source>
</evidence>
<dbReference type="InterPro" id="IPR051012">
    <property type="entry name" value="CellSynth/LPSAsmb/PSIAsmb"/>
</dbReference>
<accession>A0A5D4SZJ9</accession>
<dbReference type="SMART" id="SM00028">
    <property type="entry name" value="TPR"/>
    <property type="match status" value="8"/>
</dbReference>
<evidence type="ECO:0000256" key="1">
    <source>
        <dbReference type="ARBA" id="ARBA00022737"/>
    </source>
</evidence>
<sequence length="419" mass="48380">MSYTVIDKALELIDNGDIEQGLTILKENESKFGEEDLFQTAQIYQQLGMLEDAKQLYQNLLYQFPKESDLIISLAEVHIDLDEEDEAMGLLENIAEDDEVYIQSLLLLADLYQAQGLFEVSEQKLLAAKKLAPKEPIISLALAEVYLSQGDYKKAIPYYESVLPHADEIEFSLQERLAECYSATGQFEEAMPYFDQALQKELKIDVLFQYGFTAFQAGYFKTSIEKLNQVKEMDYEYSSLYLYLAKAYEHEGLLEDSLRVAKEGLAVNEYNKELQVYGAKVAMKQQNVQEAEKLLREAIAIDPGYVEAALTLTKIFLQEERYEDVIDCLNELNNFGESDPQYDWDLAVAYQQTEKYSDALNHYRQAYTSFKDDSSFLYDYAHFLLEEGKREEAKPLFEKLIQLDPTNIELQDLYLNLQE</sequence>
<protein>
    <submittedName>
        <fullName evidence="4">Tetratricopeptide repeat protein</fullName>
    </submittedName>
</protein>
<keyword evidence="2 3" id="KW-0802">TPR repeat</keyword>
<evidence type="ECO:0000313" key="4">
    <source>
        <dbReference type="EMBL" id="TYS68409.1"/>
    </source>
</evidence>
<evidence type="ECO:0000256" key="3">
    <source>
        <dbReference type="PROSITE-ProRule" id="PRU00339"/>
    </source>
</evidence>
<dbReference type="InterPro" id="IPR011990">
    <property type="entry name" value="TPR-like_helical_dom_sf"/>
</dbReference>
<evidence type="ECO:0000313" key="5">
    <source>
        <dbReference type="Proteomes" id="UP000322524"/>
    </source>
</evidence>
<keyword evidence="1" id="KW-0677">Repeat</keyword>
<comment type="caution">
    <text evidence="4">The sequence shown here is derived from an EMBL/GenBank/DDBJ whole genome shotgun (WGS) entry which is preliminary data.</text>
</comment>
<dbReference type="EMBL" id="VTEV01000004">
    <property type="protein sequence ID" value="TYS68409.1"/>
    <property type="molecule type" value="Genomic_DNA"/>
</dbReference>
<organism evidence="4 5">
    <name type="scientific">Sutcliffiella horikoshii</name>
    <dbReference type="NCBI Taxonomy" id="79883"/>
    <lineage>
        <taxon>Bacteria</taxon>
        <taxon>Bacillati</taxon>
        <taxon>Bacillota</taxon>
        <taxon>Bacilli</taxon>
        <taxon>Bacillales</taxon>
        <taxon>Bacillaceae</taxon>
        <taxon>Sutcliffiella</taxon>
    </lineage>
</organism>
<feature type="repeat" description="TPR" evidence="3">
    <location>
        <begin position="374"/>
        <end position="407"/>
    </location>
</feature>
<dbReference type="PANTHER" id="PTHR45586">
    <property type="entry name" value="TPR REPEAT-CONTAINING PROTEIN PA4667"/>
    <property type="match status" value="1"/>
</dbReference>
<dbReference type="RefSeq" id="WP_148988372.1">
    <property type="nucleotide sequence ID" value="NZ_VTEV01000004.1"/>
</dbReference>
<dbReference type="SUPFAM" id="SSF48452">
    <property type="entry name" value="TPR-like"/>
    <property type="match status" value="2"/>
</dbReference>
<name>A0A5D4SZJ9_9BACI</name>
<dbReference type="Proteomes" id="UP000322524">
    <property type="component" value="Unassembled WGS sequence"/>
</dbReference>
<proteinExistence type="predicted"/>
<dbReference type="AlphaFoldDB" id="A0A5D4SZJ9"/>
<dbReference type="InterPro" id="IPR019734">
    <property type="entry name" value="TPR_rpt"/>
</dbReference>
<reference evidence="4 5" key="1">
    <citation type="submission" date="2019-08" db="EMBL/GenBank/DDBJ databases">
        <title>Bacillus genomes from the desert of Cuatro Cienegas, Coahuila.</title>
        <authorList>
            <person name="Olmedo-Alvarez G."/>
        </authorList>
    </citation>
    <scope>NUCLEOTIDE SEQUENCE [LARGE SCALE GENOMIC DNA]</scope>
    <source>
        <strain evidence="4 5">CH28_1T</strain>
    </source>
</reference>
<dbReference type="PROSITE" id="PS50005">
    <property type="entry name" value="TPR"/>
    <property type="match status" value="1"/>
</dbReference>
<dbReference type="Pfam" id="PF13429">
    <property type="entry name" value="TPR_15"/>
    <property type="match status" value="1"/>
</dbReference>
<dbReference type="Pfam" id="PF13424">
    <property type="entry name" value="TPR_12"/>
    <property type="match status" value="1"/>
</dbReference>